<dbReference type="SUPFAM" id="SSF55424">
    <property type="entry name" value="FAD/NAD-linked reductases, dimerisation (C-terminal) domain"/>
    <property type="match status" value="1"/>
</dbReference>
<comment type="caution">
    <text evidence="9">The sequence shown here is derived from an EMBL/GenBank/DDBJ whole genome shotgun (WGS) entry which is preliminary data.</text>
</comment>
<comment type="cofactor">
    <cofactor evidence="5">
        <name>FAD</name>
        <dbReference type="ChEBI" id="CHEBI:57692"/>
    </cofactor>
    <text evidence="5">Binds 1 FAD per subunit.</text>
</comment>
<feature type="domain" description="Pyridine nucleotide-disulphide oxidoreductase dimerisation" evidence="7">
    <location>
        <begin position="422"/>
        <end position="525"/>
    </location>
</feature>
<evidence type="ECO:0000256" key="4">
    <source>
        <dbReference type="PIRSR" id="PIRSR000350-2"/>
    </source>
</evidence>
<dbReference type="PRINTS" id="PR00411">
    <property type="entry name" value="PNDRDTASEI"/>
</dbReference>
<evidence type="ECO:0000313" key="10">
    <source>
        <dbReference type="Proteomes" id="UP000614287"/>
    </source>
</evidence>
<accession>A0A8J3CLA8</accession>
<dbReference type="EMBL" id="BMZG01000001">
    <property type="protein sequence ID" value="GHA64689.1"/>
    <property type="molecule type" value="Genomic_DNA"/>
</dbReference>
<evidence type="ECO:0000256" key="1">
    <source>
        <dbReference type="ARBA" id="ARBA00007532"/>
    </source>
</evidence>
<keyword evidence="5" id="KW-0547">Nucleotide-binding</keyword>
<dbReference type="AlphaFoldDB" id="A0A8J3CLA8"/>
<dbReference type="InterPro" id="IPR016156">
    <property type="entry name" value="FAD/NAD-linked_Rdtase_dimer_sf"/>
</dbReference>
<reference evidence="9" key="2">
    <citation type="submission" date="2020-09" db="EMBL/GenBank/DDBJ databases">
        <authorList>
            <person name="Sun Q."/>
            <person name="Kim S."/>
        </authorList>
    </citation>
    <scope>NUCLEOTIDE SEQUENCE</scope>
    <source>
        <strain evidence="9">KCTC 32501</strain>
    </source>
</reference>
<evidence type="ECO:0000256" key="6">
    <source>
        <dbReference type="PIRSR" id="PIRSR000350-4"/>
    </source>
</evidence>
<feature type="domain" description="FAD/NAD(P)-binding" evidence="8">
    <location>
        <begin position="73"/>
        <end position="395"/>
    </location>
</feature>
<evidence type="ECO:0000313" key="9">
    <source>
        <dbReference type="EMBL" id="GHA64689.1"/>
    </source>
</evidence>
<evidence type="ECO:0000256" key="2">
    <source>
        <dbReference type="ARBA" id="ARBA00022630"/>
    </source>
</evidence>
<name>A0A8J3CLA8_9BURK</name>
<evidence type="ECO:0000256" key="3">
    <source>
        <dbReference type="ARBA" id="ARBA00022827"/>
    </source>
</evidence>
<keyword evidence="5" id="KW-0520">NAD</keyword>
<dbReference type="Proteomes" id="UP000614287">
    <property type="component" value="Unassembled WGS sequence"/>
</dbReference>
<evidence type="ECO:0000259" key="7">
    <source>
        <dbReference type="Pfam" id="PF02852"/>
    </source>
</evidence>
<keyword evidence="3 5" id="KW-0274">FAD</keyword>
<dbReference type="Gene3D" id="3.50.50.60">
    <property type="entry name" value="FAD/NAD(P)-binding domain"/>
    <property type="match status" value="2"/>
</dbReference>
<feature type="binding site" evidence="5">
    <location>
        <position position="380"/>
    </location>
    <ligand>
        <name>FAD</name>
        <dbReference type="ChEBI" id="CHEBI:57692"/>
    </ligand>
</feature>
<feature type="disulfide bond" description="Redox-active" evidence="6">
    <location>
        <begin position="109"/>
        <end position="114"/>
    </location>
</feature>
<comment type="similarity">
    <text evidence="1">Belongs to the class-I pyridine nucleotide-disulfide oxidoreductase family.</text>
</comment>
<keyword evidence="2" id="KW-0285">Flavoprotein</keyword>
<dbReference type="Gene3D" id="3.30.390.30">
    <property type="match status" value="1"/>
</dbReference>
<dbReference type="PANTHER" id="PTHR43014">
    <property type="entry name" value="MERCURIC REDUCTASE"/>
    <property type="match status" value="1"/>
</dbReference>
<dbReference type="NCBIfam" id="NF004939">
    <property type="entry name" value="PRK06292.1-1"/>
    <property type="match status" value="1"/>
</dbReference>
<gene>
    <name evidence="9" type="ORF">GCM10009007_01350</name>
</gene>
<feature type="active site" description="Proton acceptor" evidence="4">
    <location>
        <position position="515"/>
    </location>
</feature>
<dbReference type="Pfam" id="PF07992">
    <property type="entry name" value="Pyr_redox_2"/>
    <property type="match status" value="1"/>
</dbReference>
<evidence type="ECO:0000259" key="8">
    <source>
        <dbReference type="Pfam" id="PF07992"/>
    </source>
</evidence>
<dbReference type="PANTHER" id="PTHR43014:SF4">
    <property type="entry name" value="PYRIDINE NUCLEOTIDE-DISULFIDE OXIDOREDUCTASE RCLA-RELATED"/>
    <property type="match status" value="1"/>
</dbReference>
<keyword evidence="10" id="KW-1185">Reference proteome</keyword>
<proteinExistence type="inferred from homology"/>
<protein>
    <submittedName>
        <fullName evidence="9">Dihydrolipoyl dehydrogenase</fullName>
    </submittedName>
</protein>
<dbReference type="Pfam" id="PF02852">
    <property type="entry name" value="Pyr_redox_dim"/>
    <property type="match status" value="1"/>
</dbReference>
<organism evidence="9 10">
    <name type="scientific">Formosimonas limnophila</name>
    <dbReference type="NCBI Taxonomy" id="1384487"/>
    <lineage>
        <taxon>Bacteria</taxon>
        <taxon>Pseudomonadati</taxon>
        <taxon>Pseudomonadota</taxon>
        <taxon>Betaproteobacteria</taxon>
        <taxon>Burkholderiales</taxon>
        <taxon>Burkholderiaceae</taxon>
        <taxon>Formosimonas</taxon>
    </lineage>
</organism>
<dbReference type="InterPro" id="IPR036188">
    <property type="entry name" value="FAD/NAD-bd_sf"/>
</dbReference>
<dbReference type="PRINTS" id="PR00368">
    <property type="entry name" value="FADPNR"/>
</dbReference>
<sequence>MPANFYRIIILVSFIINQLIVKLGVIRDCSSTNLQSKPIAAPRTNLNTPSSNNLNHELDFNMSTPKILDITIDVAVIGAGTAGLAAYRAARKQGVSALIVEGGPYGTTCARVGCMPSKLLIAAAEAIHAQDKLKAFGIDVPAATVDGVRVMNRVRSERDRFVGFVLEGVESIDANDKLHGYATFKDAHTLEVALENGRSAIIHAKSIVIATGSTPIKPVELAAAGDRLVVNDDVFSWTDLPKSAFVVGAGVIGLELGQALSRLGVDVTLMGRRHHIAHLSDPVVRDEALKFFQNEMNYISDGRITSVERVADGVLIHYVDNNDISHSKVFEYLISTAGRRVNLDKLNLPNTAVALNDKGIPAFNPHTMQIGDTHIFIAGDANAELPLLHEAADEGAIAGANAARIALNAPIELGDRRTPIAIVFSDPNIASVGTHFRELDLSTSSAGQVSFHNQGRSRVMLVNHGVLRVYADIQTRKFLGAEMIGPRNEHIAHLLAWAHQMGLTVDQMLAMPFYHPVIEEGLRTALRDLAAHLDSQTAIG</sequence>
<dbReference type="InterPro" id="IPR023753">
    <property type="entry name" value="FAD/NAD-binding_dom"/>
</dbReference>
<feature type="binding site" evidence="5">
    <location>
        <position position="338"/>
    </location>
    <ligand>
        <name>NAD(+)</name>
        <dbReference type="ChEBI" id="CHEBI:57540"/>
    </ligand>
</feature>
<evidence type="ECO:0000256" key="5">
    <source>
        <dbReference type="PIRSR" id="PIRSR000350-3"/>
    </source>
</evidence>
<reference evidence="9" key="1">
    <citation type="journal article" date="2014" name="Int. J. Syst. Evol. Microbiol.">
        <title>Complete genome sequence of Corynebacterium casei LMG S-19264T (=DSM 44701T), isolated from a smear-ripened cheese.</title>
        <authorList>
            <consortium name="US DOE Joint Genome Institute (JGI-PGF)"/>
            <person name="Walter F."/>
            <person name="Albersmeier A."/>
            <person name="Kalinowski J."/>
            <person name="Ruckert C."/>
        </authorList>
    </citation>
    <scope>NUCLEOTIDE SEQUENCE</scope>
    <source>
        <strain evidence="9">KCTC 32501</strain>
    </source>
</reference>
<feature type="binding site" evidence="5">
    <location>
        <position position="118"/>
    </location>
    <ligand>
        <name>FAD</name>
        <dbReference type="ChEBI" id="CHEBI:57692"/>
    </ligand>
</feature>
<dbReference type="GO" id="GO:0050660">
    <property type="term" value="F:flavin adenine dinucleotide binding"/>
    <property type="evidence" value="ECO:0007669"/>
    <property type="project" value="TreeGrafter"/>
</dbReference>
<dbReference type="PIRSF" id="PIRSF000350">
    <property type="entry name" value="Mercury_reductase_MerA"/>
    <property type="match status" value="1"/>
</dbReference>
<dbReference type="SUPFAM" id="SSF51905">
    <property type="entry name" value="FAD/NAD(P)-binding domain"/>
    <property type="match status" value="2"/>
</dbReference>
<dbReference type="InterPro" id="IPR004099">
    <property type="entry name" value="Pyr_nucl-diS_OxRdtase_dimer"/>
</dbReference>
<dbReference type="GO" id="GO:0003955">
    <property type="term" value="F:NAD(P)H dehydrogenase (quinone) activity"/>
    <property type="evidence" value="ECO:0007669"/>
    <property type="project" value="TreeGrafter"/>
</dbReference>
<feature type="binding site" evidence="5">
    <location>
        <begin position="211"/>
        <end position="213"/>
    </location>
    <ligand>
        <name>FAD</name>
        <dbReference type="ChEBI" id="CHEBI:57692"/>
    </ligand>
</feature>
<dbReference type="InterPro" id="IPR001100">
    <property type="entry name" value="Pyr_nuc-diS_OxRdtase"/>
</dbReference>
<feature type="binding site" evidence="5">
    <location>
        <begin position="248"/>
        <end position="255"/>
    </location>
    <ligand>
        <name>NAD(+)</name>
        <dbReference type="ChEBI" id="CHEBI:57540"/>
    </ligand>
</feature>